<proteinExistence type="inferred from homology"/>
<dbReference type="GO" id="GO:0016491">
    <property type="term" value="F:oxidoreductase activity"/>
    <property type="evidence" value="ECO:0007669"/>
    <property type="project" value="UniProtKB-KW"/>
</dbReference>
<keyword evidence="4" id="KW-1185">Reference proteome</keyword>
<evidence type="ECO:0000313" key="3">
    <source>
        <dbReference type="EMBL" id="PON20073.1"/>
    </source>
</evidence>
<gene>
    <name evidence="3" type="ORF">TGAM01_v211054</name>
</gene>
<dbReference type="SUPFAM" id="SSF51735">
    <property type="entry name" value="NAD(P)-binding Rossmann-fold domains"/>
    <property type="match status" value="1"/>
</dbReference>
<dbReference type="EMBL" id="JPDN02000086">
    <property type="protein sequence ID" value="PON20073.1"/>
    <property type="molecule type" value="Genomic_DNA"/>
</dbReference>
<organism evidence="3 4">
    <name type="scientific">Trichoderma gamsii</name>
    <dbReference type="NCBI Taxonomy" id="398673"/>
    <lineage>
        <taxon>Eukaryota</taxon>
        <taxon>Fungi</taxon>
        <taxon>Dikarya</taxon>
        <taxon>Ascomycota</taxon>
        <taxon>Pezizomycotina</taxon>
        <taxon>Sordariomycetes</taxon>
        <taxon>Hypocreomycetidae</taxon>
        <taxon>Hypocreales</taxon>
        <taxon>Hypocreaceae</taxon>
        <taxon>Trichoderma</taxon>
    </lineage>
</organism>
<sequence length="202" mass="21978">MAPANYQMSKDGIEMQFASNHIGHFLLTNLLVPEIKKGNGVVANVASGGYQIADPDFEDVNFNDGKAYSPWVAYGRSEGANILFTVALAKPFIGFGCAAFSVNPGYVEGTPLQKNSSITPDDMLAGFKIATERDVAANEITPRSVEQGAATIILSVLDENLREYSRAYLDYCQLGEAKEYVMKVETAEALWMLSESLVGEKF</sequence>
<dbReference type="PANTHER" id="PTHR24320:SF283">
    <property type="entry name" value="RETINOL DEHYDROGENASE 11"/>
    <property type="match status" value="1"/>
</dbReference>
<dbReference type="GeneID" id="29982112"/>
<evidence type="ECO:0000256" key="2">
    <source>
        <dbReference type="ARBA" id="ARBA00023002"/>
    </source>
</evidence>
<dbReference type="Proteomes" id="UP000054821">
    <property type="component" value="Unassembled WGS sequence"/>
</dbReference>
<dbReference type="AlphaFoldDB" id="A0A2P4Z710"/>
<keyword evidence="2" id="KW-0560">Oxidoreductase</keyword>
<protein>
    <submittedName>
        <fullName evidence="3">Retinol dehydrogenase 13</fullName>
    </submittedName>
</protein>
<reference evidence="3 4" key="1">
    <citation type="journal article" date="2016" name="Genome Announc.">
        <title>Draft Whole-Genome Sequence of Trichoderma gamsii T6085, a Promising Biocontrol Agent of Fusarium Head Blight on Wheat.</title>
        <authorList>
            <person name="Baroncelli R."/>
            <person name="Zapparata A."/>
            <person name="Piaggeschi G."/>
            <person name="Sarrocco S."/>
            <person name="Vannacci G."/>
        </authorList>
    </citation>
    <scope>NUCLEOTIDE SEQUENCE [LARGE SCALE GENOMIC DNA]</scope>
    <source>
        <strain evidence="3 4">T6085</strain>
    </source>
</reference>
<evidence type="ECO:0000256" key="1">
    <source>
        <dbReference type="ARBA" id="ARBA00006484"/>
    </source>
</evidence>
<dbReference type="RefSeq" id="XP_018664854.1">
    <property type="nucleotide sequence ID" value="XM_018802029.1"/>
</dbReference>
<accession>A0A2P4Z710</accession>
<dbReference type="PANTHER" id="PTHR24320">
    <property type="entry name" value="RETINOL DEHYDROGENASE"/>
    <property type="match status" value="1"/>
</dbReference>
<name>A0A2P4Z710_9HYPO</name>
<comment type="caution">
    <text evidence="3">The sequence shown here is derived from an EMBL/GenBank/DDBJ whole genome shotgun (WGS) entry which is preliminary data.</text>
</comment>
<dbReference type="STRING" id="398673.A0A2P4Z710"/>
<evidence type="ECO:0000313" key="4">
    <source>
        <dbReference type="Proteomes" id="UP000054821"/>
    </source>
</evidence>
<dbReference type="Gene3D" id="3.40.50.720">
    <property type="entry name" value="NAD(P)-binding Rossmann-like Domain"/>
    <property type="match status" value="1"/>
</dbReference>
<comment type="similarity">
    <text evidence="1">Belongs to the short-chain dehydrogenases/reductases (SDR) family.</text>
</comment>
<dbReference type="InterPro" id="IPR036291">
    <property type="entry name" value="NAD(P)-bd_dom_sf"/>
</dbReference>